<dbReference type="Gene3D" id="2.60.40.1120">
    <property type="entry name" value="Carboxypeptidase-like, regulatory domain"/>
    <property type="match status" value="1"/>
</dbReference>
<dbReference type="KEGG" id="fls:GLV81_00135"/>
<organism evidence="2 3">
    <name type="scientific">Phnomibacter ginsenosidimutans</name>
    <dbReference type="NCBI Taxonomy" id="2676868"/>
    <lineage>
        <taxon>Bacteria</taxon>
        <taxon>Pseudomonadati</taxon>
        <taxon>Bacteroidota</taxon>
        <taxon>Chitinophagia</taxon>
        <taxon>Chitinophagales</taxon>
        <taxon>Chitinophagaceae</taxon>
        <taxon>Phnomibacter</taxon>
    </lineage>
</organism>
<dbReference type="AlphaFoldDB" id="A0A6I6G4A0"/>
<keyword evidence="3" id="KW-1185">Reference proteome</keyword>
<feature type="region of interest" description="Disordered" evidence="1">
    <location>
        <begin position="33"/>
        <end position="53"/>
    </location>
</feature>
<gene>
    <name evidence="2" type="ORF">GLV81_00135</name>
</gene>
<proteinExistence type="predicted"/>
<dbReference type="Proteomes" id="UP000426027">
    <property type="component" value="Chromosome"/>
</dbReference>
<dbReference type="InterPro" id="IPR008969">
    <property type="entry name" value="CarboxyPept-like_regulatory"/>
</dbReference>
<reference evidence="2 3" key="1">
    <citation type="submission" date="2019-11" db="EMBL/GenBank/DDBJ databases">
        <authorList>
            <person name="Im W.T."/>
        </authorList>
    </citation>
    <scope>NUCLEOTIDE SEQUENCE [LARGE SCALE GENOMIC DNA]</scope>
    <source>
        <strain evidence="2 3">SB-02</strain>
    </source>
</reference>
<protein>
    <recommendedName>
        <fullName evidence="4">Carboxypeptidase regulatory-like domain-containing protein</fullName>
    </recommendedName>
</protein>
<evidence type="ECO:0008006" key="4">
    <source>
        <dbReference type="Google" id="ProtNLM"/>
    </source>
</evidence>
<dbReference type="Pfam" id="PF13620">
    <property type="entry name" value="CarboxypepD_reg"/>
    <property type="match status" value="1"/>
</dbReference>
<sequence>MANGAVINNELWIDVNANGFIDPGTDFMFVGFPQRDGVPGGDQGPGDDDATANGTLTSTIAGMYFPVSYYVFKVTSGSESVTSTYQETALMKPTYSVSGRVTQDGLGKANVAVSLQTQNNGEFYALTNSTGYYTITTNLTAGTNVNLRIPIDAFNSQLNGLIATPNDAQYVLNGNLYNVNFTLRAGKIITGRVTNALNNPIPNMDVQIYPNGGGNGYDGLTDGDGRYYISVDTGTYVVRFGSNENTQGYIQTYYNQKYIGWMTDLVQVTLGADTIRNINAVLYRGGVITGTFIKDGVPARGNIVVFDYNNPTTPLYETWHDNNNAIYYLTVPPGNYSVQFNLENGQGQAYYNQSLFSPGTAVTVQSIYDTARNINVNFSTLPKMYTFTGWGDWNNPGNWQNNQLPPSTLPTGDYIVIQNGECTLSGSQTISSGAFLVIRNGSTLKVNGSLIRQ</sequence>
<accession>A0A6I6G4A0</accession>
<evidence type="ECO:0000256" key="1">
    <source>
        <dbReference type="SAM" id="MobiDB-lite"/>
    </source>
</evidence>
<dbReference type="SUPFAM" id="SSF49464">
    <property type="entry name" value="Carboxypeptidase regulatory domain-like"/>
    <property type="match status" value="1"/>
</dbReference>
<evidence type="ECO:0000313" key="3">
    <source>
        <dbReference type="Proteomes" id="UP000426027"/>
    </source>
</evidence>
<evidence type="ECO:0000313" key="2">
    <source>
        <dbReference type="EMBL" id="QGW26724.1"/>
    </source>
</evidence>
<dbReference type="EMBL" id="CP046566">
    <property type="protein sequence ID" value="QGW26724.1"/>
    <property type="molecule type" value="Genomic_DNA"/>
</dbReference>
<dbReference type="RefSeq" id="WP_157475833.1">
    <property type="nucleotide sequence ID" value="NZ_CP046566.1"/>
</dbReference>
<name>A0A6I6G4A0_9BACT</name>